<dbReference type="InterPro" id="IPR019257">
    <property type="entry name" value="MeTrfase_dom"/>
</dbReference>
<dbReference type="NCBIfam" id="TIGR03438">
    <property type="entry name" value="egtD_ergothio"/>
    <property type="match status" value="1"/>
</dbReference>
<protein>
    <submittedName>
        <fullName evidence="4">ABC transporter ATP-binding protein</fullName>
    </submittedName>
</protein>
<evidence type="ECO:0000313" key="4">
    <source>
        <dbReference type="EMBL" id="VAW90783.1"/>
    </source>
</evidence>
<dbReference type="PANTHER" id="PTHR43397:SF1">
    <property type="entry name" value="ERGOTHIONEINE BIOSYNTHESIS PROTEIN 1"/>
    <property type="match status" value="1"/>
</dbReference>
<evidence type="ECO:0000256" key="1">
    <source>
        <dbReference type="ARBA" id="ARBA00022603"/>
    </source>
</evidence>
<accession>A0A3B0ZRR5</accession>
<dbReference type="GO" id="GO:0032259">
    <property type="term" value="P:methylation"/>
    <property type="evidence" value="ECO:0007669"/>
    <property type="project" value="UniProtKB-KW"/>
</dbReference>
<keyword evidence="1" id="KW-0489">Methyltransferase</keyword>
<dbReference type="InterPro" id="IPR051128">
    <property type="entry name" value="EgtD_Methyltrsf_superfamily"/>
</dbReference>
<dbReference type="Gene3D" id="3.40.50.150">
    <property type="entry name" value="Vaccinia Virus protein VP39"/>
    <property type="match status" value="1"/>
</dbReference>
<feature type="domain" description="Histidine-specific methyltransferase SAM-dependent" evidence="3">
    <location>
        <begin position="25"/>
        <end position="321"/>
    </location>
</feature>
<dbReference type="SUPFAM" id="SSF53335">
    <property type="entry name" value="S-adenosyl-L-methionine-dependent methyltransferases"/>
    <property type="match status" value="1"/>
</dbReference>
<dbReference type="EMBL" id="UOFR01000004">
    <property type="protein sequence ID" value="VAW90783.1"/>
    <property type="molecule type" value="Genomic_DNA"/>
</dbReference>
<dbReference type="PIRSF" id="PIRSF018005">
    <property type="entry name" value="UCP018005"/>
    <property type="match status" value="1"/>
</dbReference>
<evidence type="ECO:0000256" key="2">
    <source>
        <dbReference type="ARBA" id="ARBA00022679"/>
    </source>
</evidence>
<dbReference type="Pfam" id="PF10017">
    <property type="entry name" value="Methyltransf_33"/>
    <property type="match status" value="1"/>
</dbReference>
<dbReference type="GO" id="GO:0005524">
    <property type="term" value="F:ATP binding"/>
    <property type="evidence" value="ECO:0007669"/>
    <property type="project" value="UniProtKB-KW"/>
</dbReference>
<dbReference type="AlphaFoldDB" id="A0A3B0ZRR5"/>
<evidence type="ECO:0000259" key="3">
    <source>
        <dbReference type="Pfam" id="PF10017"/>
    </source>
</evidence>
<dbReference type="PANTHER" id="PTHR43397">
    <property type="entry name" value="ERGOTHIONEINE BIOSYNTHESIS PROTEIN 1"/>
    <property type="match status" value="1"/>
</dbReference>
<name>A0A3B0ZRR5_9ZZZZ</name>
<keyword evidence="4" id="KW-0547">Nucleotide-binding</keyword>
<keyword evidence="2" id="KW-0808">Transferase</keyword>
<dbReference type="InterPro" id="IPR035094">
    <property type="entry name" value="EgtD"/>
</dbReference>
<sequence length="325" mass="36768">MSNTSANLDMQFYDYHPEQSDFYGEVVTGLQATPKVIPPKFFYDEIGSNLFEQICQLPEYYPTRTEQEILSRNAREIAKIVGTHSYILEPGCGSCEKIKILLETLKPKAYVPMDISKDFLQKSAQAISDAYPWLDVHAACVDFTAPMELPFCPDNENKLAFFPGSSIGNFEPKHARQFLSQVVDMVGEGGGMLIGVDLKKDEQLLRDAYNDNAGVTAEFNLNLLSRINEELDANFNLDHFNHHAFYNAEVGRIEMHLVSQKSQKITVGDHIIDFSKGESIHTENSYKYTVKEFQQLASDAGFMPVQVWTDADQLFSVHYFENTGD</sequence>
<dbReference type="InterPro" id="IPR017804">
    <property type="entry name" value="MeTrfase_EgtD-like"/>
</dbReference>
<dbReference type="InterPro" id="IPR029063">
    <property type="entry name" value="SAM-dependent_MTases_sf"/>
</dbReference>
<organism evidence="4">
    <name type="scientific">hydrothermal vent metagenome</name>
    <dbReference type="NCBI Taxonomy" id="652676"/>
    <lineage>
        <taxon>unclassified sequences</taxon>
        <taxon>metagenomes</taxon>
        <taxon>ecological metagenomes</taxon>
    </lineage>
</organism>
<gene>
    <name evidence="4" type="ORF">MNBD_GAMMA21-1306</name>
</gene>
<dbReference type="GO" id="GO:0008168">
    <property type="term" value="F:methyltransferase activity"/>
    <property type="evidence" value="ECO:0007669"/>
    <property type="project" value="UniProtKB-KW"/>
</dbReference>
<keyword evidence="4" id="KW-0067">ATP-binding</keyword>
<reference evidence="4" key="1">
    <citation type="submission" date="2018-06" db="EMBL/GenBank/DDBJ databases">
        <authorList>
            <person name="Zhirakovskaya E."/>
        </authorList>
    </citation>
    <scope>NUCLEOTIDE SEQUENCE</scope>
</reference>
<proteinExistence type="predicted"/>